<evidence type="ECO:0000259" key="2">
    <source>
        <dbReference type="Pfam" id="PF13386"/>
    </source>
</evidence>
<dbReference type="KEGG" id="xba:C7S18_05095"/>
<dbReference type="InterPro" id="IPR039447">
    <property type="entry name" value="UreH-like_TM_dom"/>
</dbReference>
<reference evidence="3 4" key="2">
    <citation type="submission" date="2018-03" db="EMBL/GenBank/DDBJ databases">
        <authorList>
            <person name="Keele B.F."/>
        </authorList>
    </citation>
    <scope>NUCLEOTIDE SEQUENCE [LARGE SCALE GENOMIC DNA]</scope>
    <source>
        <strain evidence="3 4">D13</strain>
    </source>
</reference>
<protein>
    <submittedName>
        <fullName evidence="3">Sulfite exporter TauE/SafE family protein</fullName>
    </submittedName>
</protein>
<evidence type="ECO:0000313" key="4">
    <source>
        <dbReference type="Proteomes" id="UP000241074"/>
    </source>
</evidence>
<dbReference type="EMBL" id="CP027860">
    <property type="protein sequence ID" value="AVP96615.1"/>
    <property type="molecule type" value="Genomic_DNA"/>
</dbReference>
<feature type="transmembrane region" description="Helical" evidence="1">
    <location>
        <begin position="167"/>
        <end position="191"/>
    </location>
</feature>
<dbReference type="Pfam" id="PF13386">
    <property type="entry name" value="DsbD_2"/>
    <property type="match status" value="1"/>
</dbReference>
<dbReference type="PANTHER" id="PTHR42208:SF1">
    <property type="entry name" value="HEAVY METAL TRANSPORTER"/>
    <property type="match status" value="1"/>
</dbReference>
<keyword evidence="4" id="KW-1185">Reference proteome</keyword>
<gene>
    <name evidence="3" type="ORF">C7S18_05095</name>
</gene>
<dbReference type="OrthoDB" id="9798690at2"/>
<sequence>MNWPALSAAWLAGLFGSVHCLAMCGGIAVALAAAPNANKSAWAAWSQAAQLNVSRVLGYAIAGALVGLIGGSFLHAFEAQTWTRYVRLAVGAVMILVALRLLDAGGRWRWLSAPGQWVWQLLSRVQRALQWLPLRVRLSVSGLLWSFLPCGLSSTLLLAAWFEADVWRGALLMSVFGLGTLPAMVLVSFSGQRSMQWLQRPSVRTLAALWIGAVGVLSLTAPWIAGLHPALPGALSAMGCVVP</sequence>
<feature type="transmembrane region" description="Helical" evidence="1">
    <location>
        <begin position="56"/>
        <end position="77"/>
    </location>
</feature>
<feature type="transmembrane region" description="Helical" evidence="1">
    <location>
        <begin position="203"/>
        <end position="225"/>
    </location>
</feature>
<name>A0A2P1PP69_9GAMM</name>
<evidence type="ECO:0000313" key="3">
    <source>
        <dbReference type="EMBL" id="AVP96615.1"/>
    </source>
</evidence>
<reference evidence="3 4" key="1">
    <citation type="submission" date="2018-03" db="EMBL/GenBank/DDBJ databases">
        <title>Ahniella affigens gen. nov., sp. nov., a gammaproteobacterium isolated from sandy soil near a stream.</title>
        <authorList>
            <person name="Ko Y."/>
            <person name="Kim J.-H."/>
        </authorList>
    </citation>
    <scope>NUCLEOTIDE SEQUENCE [LARGE SCALE GENOMIC DNA]</scope>
    <source>
        <strain evidence="3 4">D13</strain>
    </source>
</reference>
<keyword evidence="1" id="KW-0812">Transmembrane</keyword>
<dbReference type="PANTHER" id="PTHR42208">
    <property type="entry name" value="HEAVY METAL TRANSPORTER-RELATED"/>
    <property type="match status" value="1"/>
</dbReference>
<dbReference type="RefSeq" id="WP_106890543.1">
    <property type="nucleotide sequence ID" value="NZ_CP027860.1"/>
</dbReference>
<feature type="domain" description="Urease accessory protein UreH-like transmembrane" evidence="2">
    <location>
        <begin position="8"/>
        <end position="215"/>
    </location>
</feature>
<keyword evidence="1" id="KW-0472">Membrane</keyword>
<dbReference type="AlphaFoldDB" id="A0A2P1PP69"/>
<accession>A0A2P1PP69</accession>
<evidence type="ECO:0000256" key="1">
    <source>
        <dbReference type="SAM" id="Phobius"/>
    </source>
</evidence>
<keyword evidence="1" id="KW-1133">Transmembrane helix</keyword>
<feature type="transmembrane region" description="Helical" evidence="1">
    <location>
        <begin position="138"/>
        <end position="161"/>
    </location>
</feature>
<proteinExistence type="predicted"/>
<organism evidence="3 4">
    <name type="scientific">Ahniella affigens</name>
    <dbReference type="NCBI Taxonomy" id="2021234"/>
    <lineage>
        <taxon>Bacteria</taxon>
        <taxon>Pseudomonadati</taxon>
        <taxon>Pseudomonadota</taxon>
        <taxon>Gammaproteobacteria</taxon>
        <taxon>Lysobacterales</taxon>
        <taxon>Rhodanobacteraceae</taxon>
        <taxon>Ahniella</taxon>
    </lineage>
</organism>
<feature type="transmembrane region" description="Helical" evidence="1">
    <location>
        <begin position="84"/>
        <end position="102"/>
    </location>
</feature>
<dbReference type="Proteomes" id="UP000241074">
    <property type="component" value="Chromosome"/>
</dbReference>